<dbReference type="PANTHER" id="PTHR30055">
    <property type="entry name" value="HTH-TYPE TRANSCRIPTIONAL REGULATOR RUTR"/>
    <property type="match status" value="1"/>
</dbReference>
<feature type="domain" description="HTH tetR-type" evidence="3">
    <location>
        <begin position="14"/>
        <end position="74"/>
    </location>
</feature>
<organism evidence="4 5">
    <name type="scientific">Amycolatopsis acidicola</name>
    <dbReference type="NCBI Taxonomy" id="2596893"/>
    <lineage>
        <taxon>Bacteria</taxon>
        <taxon>Bacillati</taxon>
        <taxon>Actinomycetota</taxon>
        <taxon>Actinomycetes</taxon>
        <taxon>Pseudonocardiales</taxon>
        <taxon>Pseudonocardiaceae</taxon>
        <taxon>Amycolatopsis</taxon>
    </lineage>
</organism>
<dbReference type="PANTHER" id="PTHR30055:SF226">
    <property type="entry name" value="HTH-TYPE TRANSCRIPTIONAL REGULATOR PKSA"/>
    <property type="match status" value="1"/>
</dbReference>
<dbReference type="EMBL" id="VMNW02000087">
    <property type="protein sequence ID" value="KAA9152486.1"/>
    <property type="molecule type" value="Genomic_DNA"/>
</dbReference>
<dbReference type="SUPFAM" id="SSF46689">
    <property type="entry name" value="Homeodomain-like"/>
    <property type="match status" value="1"/>
</dbReference>
<dbReference type="GO" id="GO:0000976">
    <property type="term" value="F:transcription cis-regulatory region binding"/>
    <property type="evidence" value="ECO:0007669"/>
    <property type="project" value="TreeGrafter"/>
</dbReference>
<evidence type="ECO:0000256" key="2">
    <source>
        <dbReference type="PROSITE-ProRule" id="PRU00335"/>
    </source>
</evidence>
<dbReference type="InterPro" id="IPR009057">
    <property type="entry name" value="Homeodomain-like_sf"/>
</dbReference>
<dbReference type="Gene3D" id="1.10.357.10">
    <property type="entry name" value="Tetracycline Repressor, domain 2"/>
    <property type="match status" value="1"/>
</dbReference>
<dbReference type="AlphaFoldDB" id="A0A5N0UNZ1"/>
<dbReference type="OrthoDB" id="4538622at2"/>
<feature type="DNA-binding region" description="H-T-H motif" evidence="2">
    <location>
        <begin position="37"/>
        <end position="56"/>
    </location>
</feature>
<evidence type="ECO:0000259" key="3">
    <source>
        <dbReference type="PROSITE" id="PS50977"/>
    </source>
</evidence>
<dbReference type="Proteomes" id="UP000319769">
    <property type="component" value="Unassembled WGS sequence"/>
</dbReference>
<dbReference type="PRINTS" id="PR00455">
    <property type="entry name" value="HTHTETR"/>
</dbReference>
<keyword evidence="5" id="KW-1185">Reference proteome</keyword>
<keyword evidence="1 2" id="KW-0238">DNA-binding</keyword>
<reference evidence="4" key="1">
    <citation type="submission" date="2019-09" db="EMBL/GenBank/DDBJ databases">
        <authorList>
            <person name="Teo W.F.A."/>
            <person name="Duangmal K."/>
        </authorList>
    </citation>
    <scope>NUCLEOTIDE SEQUENCE [LARGE SCALE GENOMIC DNA]</scope>
    <source>
        <strain evidence="4">K81G1</strain>
    </source>
</reference>
<dbReference type="RefSeq" id="WP_144753140.1">
    <property type="nucleotide sequence ID" value="NZ_VMNW02000087.1"/>
</dbReference>
<accession>A0A5N0UNZ1</accession>
<evidence type="ECO:0000313" key="5">
    <source>
        <dbReference type="Proteomes" id="UP000319769"/>
    </source>
</evidence>
<protein>
    <submittedName>
        <fullName evidence="4">TetR/AcrR family transcriptional regulator</fullName>
    </submittedName>
</protein>
<dbReference type="Pfam" id="PF00440">
    <property type="entry name" value="TetR_N"/>
    <property type="match status" value="1"/>
</dbReference>
<dbReference type="InterPro" id="IPR001647">
    <property type="entry name" value="HTH_TetR"/>
</dbReference>
<dbReference type="PROSITE" id="PS50977">
    <property type="entry name" value="HTH_TETR_2"/>
    <property type="match status" value="1"/>
</dbReference>
<evidence type="ECO:0000313" key="4">
    <source>
        <dbReference type="EMBL" id="KAA9152486.1"/>
    </source>
</evidence>
<dbReference type="InterPro" id="IPR050109">
    <property type="entry name" value="HTH-type_TetR-like_transc_reg"/>
</dbReference>
<proteinExistence type="predicted"/>
<comment type="caution">
    <text evidence="4">The sequence shown here is derived from an EMBL/GenBank/DDBJ whole genome shotgun (WGS) entry which is preliminary data.</text>
</comment>
<gene>
    <name evidence="4" type="ORF">FPZ12_036830</name>
</gene>
<evidence type="ECO:0000256" key="1">
    <source>
        <dbReference type="ARBA" id="ARBA00023125"/>
    </source>
</evidence>
<name>A0A5N0UNZ1_9PSEU</name>
<sequence length="205" mass="22532">MSGGKRRTQAERRAATRMALLEATVECLVDYGYRNVTSAQIATRAGVTRGAQAHYFANKTELVVAGLEHATTKIVDEFRADPPRRPTEAETVMALVDRLWELHESKPFTAVTELWLGSRTDPELRSHVGRFNRQLAGGMNDLLNEVVPDFLSRPRGTAVMLTAFAAIRGVLLMSFVSSPRTVAALWAVTRGELENLVAQVIEAPG</sequence>
<dbReference type="GO" id="GO:0003700">
    <property type="term" value="F:DNA-binding transcription factor activity"/>
    <property type="evidence" value="ECO:0007669"/>
    <property type="project" value="TreeGrafter"/>
</dbReference>